<dbReference type="OrthoDB" id="5573998at2759"/>
<dbReference type="VEuPathDB" id="FungiDB:AMAG_01459"/>
<accession>A0A0L0RZ13</accession>
<dbReference type="AlphaFoldDB" id="A0A0L0RZ13"/>
<dbReference type="EMBL" id="GG745329">
    <property type="protein sequence ID" value="KNE55568.1"/>
    <property type="molecule type" value="Genomic_DNA"/>
</dbReference>
<evidence type="ECO:0000313" key="1">
    <source>
        <dbReference type="EMBL" id="KNE55568.1"/>
    </source>
</evidence>
<reference evidence="1 2" key="1">
    <citation type="submission" date="2009-11" db="EMBL/GenBank/DDBJ databases">
        <title>Annotation of Allomyces macrogynus ATCC 38327.</title>
        <authorList>
            <consortium name="The Broad Institute Genome Sequencing Platform"/>
            <person name="Russ C."/>
            <person name="Cuomo C."/>
            <person name="Burger G."/>
            <person name="Gray M.W."/>
            <person name="Holland P.W.H."/>
            <person name="King N."/>
            <person name="Lang F.B.F."/>
            <person name="Roger A.J."/>
            <person name="Ruiz-Trillo I."/>
            <person name="Young S.K."/>
            <person name="Zeng Q."/>
            <person name="Gargeya S."/>
            <person name="Fitzgerald M."/>
            <person name="Haas B."/>
            <person name="Abouelleil A."/>
            <person name="Alvarado L."/>
            <person name="Arachchi H.M."/>
            <person name="Berlin A."/>
            <person name="Chapman S.B."/>
            <person name="Gearin G."/>
            <person name="Goldberg J."/>
            <person name="Griggs A."/>
            <person name="Gujja S."/>
            <person name="Hansen M."/>
            <person name="Heiman D."/>
            <person name="Howarth C."/>
            <person name="Larimer J."/>
            <person name="Lui A."/>
            <person name="MacDonald P.J.P."/>
            <person name="McCowen C."/>
            <person name="Montmayeur A."/>
            <person name="Murphy C."/>
            <person name="Neiman D."/>
            <person name="Pearson M."/>
            <person name="Priest M."/>
            <person name="Roberts A."/>
            <person name="Saif S."/>
            <person name="Shea T."/>
            <person name="Sisk P."/>
            <person name="Stolte C."/>
            <person name="Sykes S."/>
            <person name="Wortman J."/>
            <person name="Nusbaum C."/>
            <person name="Birren B."/>
        </authorList>
    </citation>
    <scope>NUCLEOTIDE SEQUENCE [LARGE SCALE GENOMIC DNA]</scope>
    <source>
        <strain evidence="1 2">ATCC 38327</strain>
    </source>
</reference>
<reference evidence="2" key="2">
    <citation type="submission" date="2009-11" db="EMBL/GenBank/DDBJ databases">
        <title>The Genome Sequence of Allomyces macrogynus strain ATCC 38327.</title>
        <authorList>
            <consortium name="The Broad Institute Genome Sequencing Platform"/>
            <person name="Russ C."/>
            <person name="Cuomo C."/>
            <person name="Shea T."/>
            <person name="Young S.K."/>
            <person name="Zeng Q."/>
            <person name="Koehrsen M."/>
            <person name="Haas B."/>
            <person name="Borodovsky M."/>
            <person name="Guigo R."/>
            <person name="Alvarado L."/>
            <person name="Berlin A."/>
            <person name="Borenstein D."/>
            <person name="Chen Z."/>
            <person name="Engels R."/>
            <person name="Freedman E."/>
            <person name="Gellesch M."/>
            <person name="Goldberg J."/>
            <person name="Griggs A."/>
            <person name="Gujja S."/>
            <person name="Heiman D."/>
            <person name="Hepburn T."/>
            <person name="Howarth C."/>
            <person name="Jen D."/>
            <person name="Larson L."/>
            <person name="Lewis B."/>
            <person name="Mehta T."/>
            <person name="Park D."/>
            <person name="Pearson M."/>
            <person name="Roberts A."/>
            <person name="Saif S."/>
            <person name="Shenoy N."/>
            <person name="Sisk P."/>
            <person name="Stolte C."/>
            <person name="Sykes S."/>
            <person name="Walk T."/>
            <person name="White J."/>
            <person name="Yandava C."/>
            <person name="Burger G."/>
            <person name="Gray M.W."/>
            <person name="Holland P.W.H."/>
            <person name="King N."/>
            <person name="Lang F.B.F."/>
            <person name="Roger A.J."/>
            <person name="Ruiz-Trillo I."/>
            <person name="Lander E."/>
            <person name="Nusbaum C."/>
        </authorList>
    </citation>
    <scope>NUCLEOTIDE SEQUENCE [LARGE SCALE GENOMIC DNA]</scope>
    <source>
        <strain evidence="2">ATCC 38327</strain>
    </source>
</reference>
<evidence type="ECO:0000313" key="2">
    <source>
        <dbReference type="Proteomes" id="UP000054350"/>
    </source>
</evidence>
<protein>
    <submittedName>
        <fullName evidence="1">Uncharacterized protein</fullName>
    </submittedName>
</protein>
<proteinExistence type="predicted"/>
<keyword evidence="2" id="KW-1185">Reference proteome</keyword>
<organism evidence="1 2">
    <name type="scientific">Allomyces macrogynus (strain ATCC 38327)</name>
    <name type="common">Allomyces javanicus var. macrogynus</name>
    <dbReference type="NCBI Taxonomy" id="578462"/>
    <lineage>
        <taxon>Eukaryota</taxon>
        <taxon>Fungi</taxon>
        <taxon>Fungi incertae sedis</taxon>
        <taxon>Blastocladiomycota</taxon>
        <taxon>Blastocladiomycetes</taxon>
        <taxon>Blastocladiales</taxon>
        <taxon>Blastocladiaceae</taxon>
        <taxon>Allomyces</taxon>
    </lineage>
</organism>
<dbReference type="Proteomes" id="UP000054350">
    <property type="component" value="Unassembled WGS sequence"/>
</dbReference>
<name>A0A0L0RZ13_ALLM3</name>
<sequence>MGSSLSAILQPCAPLMASTKPRTGERQPLLDPEHVAACPITDQPSFRSQEQLERARRRVAKRALQRANETLINIPSATCPIAARIAAAEAAGYTEIFRPASIYIDLPGPLPSELEPAATEGVLILTTPPSSSESFLDDEHNQRQASVSVLATTVDPCAVQSPPAVSVSTPPVAAAAAAADEFGPAPNLWTGVVPADLTTTIVPPPPAQAVAVGASPIVVQELLPNSAESLMVGKTMDKLLTAMQAFEVRYDKPLIVDLGA</sequence>
<gene>
    <name evidence="1" type="ORF">AMAG_01459</name>
</gene>